<reference evidence="1" key="1">
    <citation type="submission" date="2021-01" db="EMBL/GenBank/DDBJ databases">
        <authorList>
            <person name="Sun Q."/>
        </authorList>
    </citation>
    <scope>NUCLEOTIDE SEQUENCE</scope>
    <source>
        <strain evidence="1">YIM B02566</strain>
    </source>
</reference>
<keyword evidence="2" id="KW-1185">Reference proteome</keyword>
<accession>A0ACC5QYI3</accession>
<organism evidence="1 2">
    <name type="scientific">Taklimakanibacter albus</name>
    <dbReference type="NCBI Taxonomy" id="2800327"/>
    <lineage>
        <taxon>Bacteria</taxon>
        <taxon>Pseudomonadati</taxon>
        <taxon>Pseudomonadota</taxon>
        <taxon>Alphaproteobacteria</taxon>
        <taxon>Hyphomicrobiales</taxon>
        <taxon>Aestuariivirgaceae</taxon>
        <taxon>Taklimakanibacter</taxon>
    </lineage>
</organism>
<comment type="caution">
    <text evidence="1">The sequence shown here is derived from an EMBL/GenBank/DDBJ whole genome shotgun (WGS) entry which is preliminary data.</text>
</comment>
<sequence length="140" mass="14958">MCDYSLHHVASRPAKVGDKLVTSAFDGSATHGFCGVDHADVAACLRPGTELAFENGVESNHATLGGLGVEYAELDGKVARFTQINMDQPHAFHDALEFPDGKIVLVTHLRKGQRATVLQLPPVGEPAKKEEIVIVPAYIG</sequence>
<evidence type="ECO:0000313" key="1">
    <source>
        <dbReference type="EMBL" id="MBK1865450.1"/>
    </source>
</evidence>
<protein>
    <submittedName>
        <fullName evidence="1">Uncharacterized protein</fullName>
    </submittedName>
</protein>
<evidence type="ECO:0000313" key="2">
    <source>
        <dbReference type="Proteomes" id="UP000616151"/>
    </source>
</evidence>
<dbReference type="EMBL" id="JAENHL010000004">
    <property type="protein sequence ID" value="MBK1865450.1"/>
    <property type="molecule type" value="Genomic_DNA"/>
</dbReference>
<dbReference type="Proteomes" id="UP000616151">
    <property type="component" value="Unassembled WGS sequence"/>
</dbReference>
<proteinExistence type="predicted"/>
<gene>
    <name evidence="1" type="ORF">JHL16_03735</name>
</gene>
<name>A0ACC5QYI3_9HYPH</name>